<keyword evidence="2" id="KW-0472">Membrane</keyword>
<sequence>MMTDASAGSVSFASDDDEGIEDVDAGAESAELVDEVPSDDVKPKRKFGSKAKDKKPKKAKKPKVKEVSAEEMPLPTQVNIDFLRGITKVSEAELLGRAFIEKNFDAPNASFVYVQKWRDGCVIEMQEGGGYAYLPELLAKLDENPDAVVALPMSGRMLQVKIDSETGTLEAVLLATSQEPPANAFIALPTAKMSAFDRRGSKVFAAGVGLLGASTIALAFSVAGLFIDTEAWALPYVQQTAVEDLPSAQADSLVQALSGADCIAKMEYAQGSWKIVRGWDNGVGMCSSSSQPAPSGEAAVGGVDPLEGGPPLPGSMPLPGAIPVPGPGVAPMPAPPTPGGM</sequence>
<organism evidence="3 4">
    <name type="scientific">Erythrobacter aureus</name>
    <dbReference type="NCBI Taxonomy" id="2182384"/>
    <lineage>
        <taxon>Bacteria</taxon>
        <taxon>Pseudomonadati</taxon>
        <taxon>Pseudomonadota</taxon>
        <taxon>Alphaproteobacteria</taxon>
        <taxon>Sphingomonadales</taxon>
        <taxon>Erythrobacteraceae</taxon>
        <taxon>Erythrobacter/Porphyrobacter group</taxon>
        <taxon>Erythrobacter</taxon>
    </lineage>
</organism>
<feature type="region of interest" description="Disordered" evidence="1">
    <location>
        <begin position="1"/>
        <end position="70"/>
    </location>
</feature>
<dbReference type="EMBL" id="CP031358">
    <property type="protein sequence ID" value="AXK44107.1"/>
    <property type="molecule type" value="Genomic_DNA"/>
</dbReference>
<reference evidence="3 4" key="1">
    <citation type="submission" date="2018-07" db="EMBL/GenBank/DDBJ databases">
        <title>Genome sequence of Erythrobacter strain YH-07, an antagonistic bacterium isolated from Yellow Sea.</title>
        <authorList>
            <person name="Tang T."/>
            <person name="Liu Q."/>
            <person name="Sun X."/>
        </authorList>
    </citation>
    <scope>NUCLEOTIDE SEQUENCE [LARGE SCALE GENOMIC DNA]</scope>
    <source>
        <strain evidence="3 4">YH-07</strain>
        <plasmid evidence="3 4">unnamed</plasmid>
    </source>
</reference>
<dbReference type="Proteomes" id="UP000254508">
    <property type="component" value="Plasmid unnamed"/>
</dbReference>
<feature type="transmembrane region" description="Helical" evidence="2">
    <location>
        <begin position="203"/>
        <end position="227"/>
    </location>
</feature>
<dbReference type="AlphaFoldDB" id="A0A345YJK5"/>
<keyword evidence="2" id="KW-1133">Transmembrane helix</keyword>
<proteinExistence type="predicted"/>
<name>A0A345YJK5_9SPHN</name>
<geneLocation type="plasmid" evidence="3 4">
    <name>unnamed</name>
</geneLocation>
<evidence type="ECO:0000256" key="1">
    <source>
        <dbReference type="SAM" id="MobiDB-lite"/>
    </source>
</evidence>
<feature type="region of interest" description="Disordered" evidence="1">
    <location>
        <begin position="287"/>
        <end position="341"/>
    </location>
</feature>
<dbReference type="OrthoDB" id="7301324at2"/>
<evidence type="ECO:0000313" key="4">
    <source>
        <dbReference type="Proteomes" id="UP000254508"/>
    </source>
</evidence>
<keyword evidence="4" id="KW-1185">Reference proteome</keyword>
<dbReference type="RefSeq" id="WP_115418420.1">
    <property type="nucleotide sequence ID" value="NZ_CP031358.1"/>
</dbReference>
<gene>
    <name evidence="3" type="ORF">DVR09_16780</name>
</gene>
<feature type="compositionally biased region" description="Acidic residues" evidence="1">
    <location>
        <begin position="14"/>
        <end position="38"/>
    </location>
</feature>
<evidence type="ECO:0000256" key="2">
    <source>
        <dbReference type="SAM" id="Phobius"/>
    </source>
</evidence>
<keyword evidence="3" id="KW-0614">Plasmid</keyword>
<evidence type="ECO:0000313" key="3">
    <source>
        <dbReference type="EMBL" id="AXK44107.1"/>
    </source>
</evidence>
<feature type="compositionally biased region" description="Basic residues" evidence="1">
    <location>
        <begin position="43"/>
        <end position="63"/>
    </location>
</feature>
<protein>
    <submittedName>
        <fullName evidence="3">Uncharacterized protein</fullName>
    </submittedName>
</protein>
<accession>A0A345YJK5</accession>
<feature type="compositionally biased region" description="Polar residues" evidence="1">
    <location>
        <begin position="1"/>
        <end position="12"/>
    </location>
</feature>
<dbReference type="KEGG" id="err:DVR09_16780"/>
<keyword evidence="2" id="KW-0812">Transmembrane</keyword>
<feature type="compositionally biased region" description="Pro residues" evidence="1">
    <location>
        <begin position="308"/>
        <end position="341"/>
    </location>
</feature>